<reference evidence="3" key="1">
    <citation type="submission" date="2022-04" db="EMBL/GenBank/DDBJ databases">
        <title>Genomic comparison of 19 strains of Xanthomonas nasturtii, a newly emerging watercress pathogen.</title>
        <authorList>
            <person name="Harrison J."/>
            <person name="Greer S."/>
            <person name="Hussain R."/>
            <person name="Lascelles D."/>
            <person name="Roberts M."/>
            <person name="Carter B."/>
            <person name="Bryning A."/>
            <person name="Carroll S."/>
            <person name="Aspin A."/>
            <person name="Cruz L."/>
            <person name="Cruz J."/>
            <person name="Grant M."/>
            <person name="Vicente J."/>
            <person name="Studholme D.J."/>
        </authorList>
    </citation>
    <scope>NUCLEOTIDE SEQUENCE</scope>
    <source>
        <strain evidence="3">10016B</strain>
    </source>
</reference>
<evidence type="ECO:0000313" key="3">
    <source>
        <dbReference type="EMBL" id="MCL1552826.1"/>
    </source>
</evidence>
<dbReference type="Gene3D" id="3.30.2320.10">
    <property type="entry name" value="hypothetical protein PF0899 domain"/>
    <property type="match status" value="1"/>
</dbReference>
<name>A0ABT0LU21_9XANT</name>
<dbReference type="Gene3D" id="3.30.2400.10">
    <property type="entry name" value="Major capsid protein gp5"/>
    <property type="match status" value="1"/>
</dbReference>
<dbReference type="NCBIfam" id="TIGR01554">
    <property type="entry name" value="major_cap_HK97"/>
    <property type="match status" value="1"/>
</dbReference>
<dbReference type="SUPFAM" id="SSF56563">
    <property type="entry name" value="Major capsid protein gp5"/>
    <property type="match status" value="1"/>
</dbReference>
<dbReference type="RefSeq" id="WP_249048240.1">
    <property type="nucleotide sequence ID" value="NZ_JAMBEC010000044.1"/>
</dbReference>
<proteinExistence type="predicted"/>
<evidence type="ECO:0000256" key="1">
    <source>
        <dbReference type="ARBA" id="ARBA00004328"/>
    </source>
</evidence>
<keyword evidence="4" id="KW-1185">Reference proteome</keyword>
<protein>
    <submittedName>
        <fullName evidence="3">Phage major capsid protein</fullName>
    </submittedName>
</protein>
<dbReference type="Proteomes" id="UP001167357">
    <property type="component" value="Unassembled WGS sequence"/>
</dbReference>
<comment type="subcellular location">
    <subcellularLocation>
        <location evidence="1">Virion</location>
    </subcellularLocation>
</comment>
<evidence type="ECO:0000259" key="2">
    <source>
        <dbReference type="Pfam" id="PF05065"/>
    </source>
</evidence>
<evidence type="ECO:0000313" key="4">
    <source>
        <dbReference type="Proteomes" id="UP001167357"/>
    </source>
</evidence>
<comment type="caution">
    <text evidence="3">The sequence shown here is derived from an EMBL/GenBank/DDBJ whole genome shotgun (WGS) entry which is preliminary data.</text>
</comment>
<dbReference type="InterPro" id="IPR024455">
    <property type="entry name" value="Phage_capsid"/>
</dbReference>
<organism evidence="3 4">
    <name type="scientific">Xanthomonas nasturtii</name>
    <dbReference type="NCBI Taxonomy" id="1843581"/>
    <lineage>
        <taxon>Bacteria</taxon>
        <taxon>Pseudomonadati</taxon>
        <taxon>Pseudomonadota</taxon>
        <taxon>Gammaproteobacteria</taxon>
        <taxon>Lysobacterales</taxon>
        <taxon>Lysobacteraceae</taxon>
        <taxon>Xanthomonas</taxon>
    </lineage>
</organism>
<accession>A0ABT0LU21</accession>
<feature type="domain" description="Phage capsid-like C-terminal" evidence="2">
    <location>
        <begin position="208"/>
        <end position="436"/>
    </location>
</feature>
<sequence>MSREPMTGDQVLSPSDDYVRRSLQRDGIAGADIERIISARARLRAEDQANGRAPRMSHEINASLKELGTNIRAYKESTEQSIGEVSARMQHVEQIVAKIELQGDHPGGGFAAGPSVGAKAMKQIAEDGNFAQASEQAARNMRVGRFESRVNLDTSIRAALTNDGKGQEGDTGIPSRPEVRGYVPLVTPRLRLIEALPARPTSFDAVEFVQLNATGDAAEQVKEGDVKAELDVDGDVFRAEIVTIAAWSAASKQVLSDHLALGGQISQVIWNKVLSKLEDRLINGVGGTGRINGLINQATPLVPAIASTAADSIGEAATVMATQGYNPTLVVMSPLDWFRMQITKKNDTDEEYVFGSPTAPLPQALWNTRVVTPAAMPAGSVLVLDTAFVNVLDREQINVAVTNTHADFFVRNLVAILGELRAGLEVLDRRAVLKLTLPAP</sequence>
<gene>
    <name evidence="3" type="ORF">M3O51_16320</name>
</gene>
<dbReference type="InterPro" id="IPR054612">
    <property type="entry name" value="Phage_capsid-like_C"/>
</dbReference>
<dbReference type="Pfam" id="PF05065">
    <property type="entry name" value="Phage_capsid"/>
    <property type="match status" value="1"/>
</dbReference>
<dbReference type="EMBL" id="JAMBED010000045">
    <property type="protein sequence ID" value="MCL1552826.1"/>
    <property type="molecule type" value="Genomic_DNA"/>
</dbReference>